<gene>
    <name evidence="2" type="ORF">PUMCH_003558</name>
</gene>
<proteinExistence type="predicted"/>
<name>A0AAX4HCI7_9ASCO</name>
<reference evidence="2 3" key="1">
    <citation type="submission" date="2023-10" db="EMBL/GenBank/DDBJ databases">
        <title>Draft Genome Sequence of Candida saopaulonensis from a very Premature Infant with Sepsis.</title>
        <authorList>
            <person name="Ning Y."/>
            <person name="Dai R."/>
            <person name="Xiao M."/>
            <person name="Xu Y."/>
            <person name="Yan Q."/>
            <person name="Zhang L."/>
        </authorList>
    </citation>
    <scope>NUCLEOTIDE SEQUENCE [LARGE SCALE GENOMIC DNA]</scope>
    <source>
        <strain evidence="2 3">19XY460</strain>
    </source>
</reference>
<dbReference type="RefSeq" id="XP_062878591.1">
    <property type="nucleotide sequence ID" value="XM_063022521.1"/>
</dbReference>
<sequence length="153" mass="16449">MKTSTILASLAVAMGAAARNVTLGVVDVNFHKASINSRHSGAGFNYFFVGSETGYPDLYDLNDDGVATLNIDSQYPYNVGVLGNYLAVGPLVTPVELEVTDGAIDNYKFWACLNTNDPYNYSAKDRVILVNEKGNSTAPSSECISVKILVEDQ</sequence>
<dbReference type="GeneID" id="88174621"/>
<dbReference type="Proteomes" id="UP001338582">
    <property type="component" value="Chromosome 4"/>
</dbReference>
<keyword evidence="1" id="KW-0732">Signal</keyword>
<dbReference type="AlphaFoldDB" id="A0AAX4HCI7"/>
<dbReference type="EMBL" id="CP138897">
    <property type="protein sequence ID" value="WPK26210.1"/>
    <property type="molecule type" value="Genomic_DNA"/>
</dbReference>
<evidence type="ECO:0000256" key="1">
    <source>
        <dbReference type="SAM" id="SignalP"/>
    </source>
</evidence>
<feature type="signal peptide" evidence="1">
    <location>
        <begin position="1"/>
        <end position="18"/>
    </location>
</feature>
<dbReference type="KEGG" id="asau:88174621"/>
<protein>
    <submittedName>
        <fullName evidence="2">Uncharacterized protein</fullName>
    </submittedName>
</protein>
<accession>A0AAX4HCI7</accession>
<evidence type="ECO:0000313" key="3">
    <source>
        <dbReference type="Proteomes" id="UP001338582"/>
    </source>
</evidence>
<keyword evidence="3" id="KW-1185">Reference proteome</keyword>
<organism evidence="2 3">
    <name type="scientific">Australozyma saopauloensis</name>
    <dbReference type="NCBI Taxonomy" id="291208"/>
    <lineage>
        <taxon>Eukaryota</taxon>
        <taxon>Fungi</taxon>
        <taxon>Dikarya</taxon>
        <taxon>Ascomycota</taxon>
        <taxon>Saccharomycotina</taxon>
        <taxon>Pichiomycetes</taxon>
        <taxon>Metschnikowiaceae</taxon>
        <taxon>Australozyma</taxon>
    </lineage>
</organism>
<feature type="chain" id="PRO_5043960132" evidence="1">
    <location>
        <begin position="19"/>
        <end position="153"/>
    </location>
</feature>
<evidence type="ECO:0000313" key="2">
    <source>
        <dbReference type="EMBL" id="WPK26210.1"/>
    </source>
</evidence>